<dbReference type="EMBL" id="JNBR01000020">
    <property type="protein sequence ID" value="OQS00902.1"/>
    <property type="molecule type" value="Genomic_DNA"/>
</dbReference>
<dbReference type="SMART" id="SM00449">
    <property type="entry name" value="SPRY"/>
    <property type="match status" value="1"/>
</dbReference>
<feature type="region of interest" description="Disordered" evidence="3">
    <location>
        <begin position="1"/>
        <end position="30"/>
    </location>
</feature>
<evidence type="ECO:0000313" key="5">
    <source>
        <dbReference type="EMBL" id="OQS00902.1"/>
    </source>
</evidence>
<keyword evidence="6" id="KW-1185">Reference proteome</keyword>
<keyword evidence="2" id="KW-0539">Nucleus</keyword>
<dbReference type="AlphaFoldDB" id="A0A1V9ZS82"/>
<gene>
    <name evidence="5" type="ORF">ACHHYP_02177</name>
</gene>
<sequence>MKRAEEWAGPSKRPRVADDKPDPEPQVENKTVRFEEKGALLTLSEDGLTLSGSKGYCMARANCGVKYGTYYYELMLQPAESEYHVRFGYGTKKADINAPAGFDEYSYAYRDLNGACVHKSTRRDAYGAPFGPGDVVGALISLPKPCENSCGATVGAPEDMPPGSDECRSDAASAHLAGTIRFFVNGKDQGVAFDDVPCGDMHAYYPVLSIYHAGTVVATLASPFAAPPTEYAFEAIPYAQEV</sequence>
<name>A0A1V9ZS82_ACHHY</name>
<dbReference type="PANTHER" id="PTHR10598:SF0">
    <property type="entry name" value="SET1_ASH2 HISTONE METHYLTRANSFERASE COMPLEX SUBUNIT ASH2"/>
    <property type="match status" value="1"/>
</dbReference>
<evidence type="ECO:0000256" key="1">
    <source>
        <dbReference type="ARBA" id="ARBA00004123"/>
    </source>
</evidence>
<reference evidence="5 6" key="1">
    <citation type="journal article" date="2014" name="Genome Biol. Evol.">
        <title>The secreted proteins of Achlya hypogyna and Thraustotheca clavata identify the ancestral oomycete secretome and reveal gene acquisitions by horizontal gene transfer.</title>
        <authorList>
            <person name="Misner I."/>
            <person name="Blouin N."/>
            <person name="Leonard G."/>
            <person name="Richards T.A."/>
            <person name="Lane C.E."/>
        </authorList>
    </citation>
    <scope>NUCLEOTIDE SEQUENCE [LARGE SCALE GENOMIC DNA]</scope>
    <source>
        <strain evidence="5 6">ATCC 48635</strain>
    </source>
</reference>
<dbReference type="Pfam" id="PF00622">
    <property type="entry name" value="SPRY"/>
    <property type="match status" value="1"/>
</dbReference>
<protein>
    <recommendedName>
        <fullName evidence="4">B30.2/SPRY domain-containing protein</fullName>
    </recommendedName>
</protein>
<accession>A0A1V9ZS82</accession>
<feature type="domain" description="B30.2/SPRY" evidence="4">
    <location>
        <begin position="9"/>
        <end position="229"/>
    </location>
</feature>
<comment type="caution">
    <text evidence="5">The sequence shown here is derived from an EMBL/GenBank/DDBJ whole genome shotgun (WGS) entry which is preliminary data.</text>
</comment>
<dbReference type="GO" id="GO:0048188">
    <property type="term" value="C:Set1C/COMPASS complex"/>
    <property type="evidence" value="ECO:0007669"/>
    <property type="project" value="InterPro"/>
</dbReference>
<proteinExistence type="predicted"/>
<dbReference type="InterPro" id="IPR037353">
    <property type="entry name" value="ASH2"/>
</dbReference>
<evidence type="ECO:0000313" key="6">
    <source>
        <dbReference type="Proteomes" id="UP000243579"/>
    </source>
</evidence>
<evidence type="ECO:0000259" key="4">
    <source>
        <dbReference type="PROSITE" id="PS50188"/>
    </source>
</evidence>
<dbReference type="CDD" id="cd12872">
    <property type="entry name" value="SPRY_Ash2"/>
    <property type="match status" value="1"/>
</dbReference>
<dbReference type="SUPFAM" id="SSF49899">
    <property type="entry name" value="Concanavalin A-like lectins/glucanases"/>
    <property type="match status" value="1"/>
</dbReference>
<dbReference type="InterPro" id="IPR013320">
    <property type="entry name" value="ConA-like_dom_sf"/>
</dbReference>
<organism evidence="5 6">
    <name type="scientific">Achlya hypogyna</name>
    <name type="common">Oomycete</name>
    <name type="synonym">Protoachlya hypogyna</name>
    <dbReference type="NCBI Taxonomy" id="1202772"/>
    <lineage>
        <taxon>Eukaryota</taxon>
        <taxon>Sar</taxon>
        <taxon>Stramenopiles</taxon>
        <taxon>Oomycota</taxon>
        <taxon>Saprolegniomycetes</taxon>
        <taxon>Saprolegniales</taxon>
        <taxon>Achlyaceae</taxon>
        <taxon>Achlya</taxon>
    </lineage>
</organism>
<evidence type="ECO:0000256" key="3">
    <source>
        <dbReference type="SAM" id="MobiDB-lite"/>
    </source>
</evidence>
<dbReference type="OrthoDB" id="10266026at2759"/>
<dbReference type="InterPro" id="IPR003877">
    <property type="entry name" value="SPRY_dom"/>
</dbReference>
<dbReference type="InterPro" id="IPR043136">
    <property type="entry name" value="B30.2/SPRY_sf"/>
</dbReference>
<dbReference type="Gene3D" id="2.60.120.920">
    <property type="match status" value="1"/>
</dbReference>
<dbReference type="InterPro" id="IPR001870">
    <property type="entry name" value="B30.2/SPRY"/>
</dbReference>
<dbReference type="GO" id="GO:0000976">
    <property type="term" value="F:transcription cis-regulatory region binding"/>
    <property type="evidence" value="ECO:0007669"/>
    <property type="project" value="TreeGrafter"/>
</dbReference>
<evidence type="ECO:0000256" key="2">
    <source>
        <dbReference type="ARBA" id="ARBA00023242"/>
    </source>
</evidence>
<dbReference type="Proteomes" id="UP000243579">
    <property type="component" value="Unassembled WGS sequence"/>
</dbReference>
<dbReference type="PANTHER" id="PTHR10598">
    <property type="entry name" value="SET1/ASH2 HISTONE METHYLTRANSFERASE COMPLEX SUBUNIT ASH2"/>
    <property type="match status" value="1"/>
</dbReference>
<comment type="subcellular location">
    <subcellularLocation>
        <location evidence="1">Nucleus</location>
    </subcellularLocation>
</comment>
<dbReference type="PROSITE" id="PS50188">
    <property type="entry name" value="B302_SPRY"/>
    <property type="match status" value="1"/>
</dbReference>
<dbReference type="STRING" id="1202772.A0A1V9ZS82"/>